<proteinExistence type="predicted"/>
<organism evidence="1">
    <name type="scientific">Bodo saltans virus</name>
    <dbReference type="NCBI Taxonomy" id="2024608"/>
    <lineage>
        <taxon>Viruses</taxon>
        <taxon>Varidnaviria</taxon>
        <taxon>Bamfordvirae</taxon>
        <taxon>Nucleocytoviricota</taxon>
        <taxon>Megaviricetes</taxon>
        <taxon>Imitervirales</taxon>
        <taxon>Mimiviridae</taxon>
        <taxon>Klosneuvirinae</taxon>
        <taxon>Theiavirus</taxon>
        <taxon>Theiavirus salishense</taxon>
    </lineage>
</organism>
<gene>
    <name evidence="1" type="ORF">BMW23_1069</name>
</gene>
<keyword evidence="2" id="KW-1185">Reference proteome</keyword>
<reference evidence="1" key="1">
    <citation type="journal article" date="2017" name="Elife">
        <title>The kinetoplastid-infecting Bodo saltans virus (BsV), a window into the most abundant giant viruses in the sea.</title>
        <authorList>
            <person name="Deeg C.M."/>
            <person name="Chow C.-E.T."/>
            <person name="Suttle C.A."/>
        </authorList>
    </citation>
    <scope>NUCLEOTIDE SEQUENCE</scope>
    <source>
        <strain evidence="1">NG1</strain>
    </source>
</reference>
<accession>A0A2H4UW02</accession>
<dbReference type="EMBL" id="MF782455">
    <property type="protein sequence ID" value="ATZ81113.1"/>
    <property type="molecule type" value="Genomic_DNA"/>
</dbReference>
<evidence type="ECO:0000313" key="1">
    <source>
        <dbReference type="EMBL" id="ATZ81113.1"/>
    </source>
</evidence>
<sequence length="128" mass="14752">MPLVCVNVSDRDVSKDNNMILYGYGLDTITKDDLVTTHIIEIYSMVYEHSVKTKYNLKLKKNSTVSDVKIHHHPGVGDDWTSQEQIEVKKIDDTHFSFFVGDFNPDEYIKIEYTYVCKEDLNACCCCS</sequence>
<dbReference type="Proteomes" id="UP000240325">
    <property type="component" value="Segment"/>
</dbReference>
<protein>
    <submittedName>
        <fullName evidence="1">Uncharacterized protein</fullName>
    </submittedName>
</protein>
<evidence type="ECO:0000313" key="2">
    <source>
        <dbReference type="Proteomes" id="UP000240325"/>
    </source>
</evidence>
<name>A0A2H4UW02_9VIRU</name>